<dbReference type="EMBL" id="JACDQQ010002845">
    <property type="protein sequence ID" value="MBA0089122.1"/>
    <property type="molecule type" value="Genomic_DNA"/>
</dbReference>
<evidence type="ECO:0000256" key="2">
    <source>
        <dbReference type="ARBA" id="ARBA00022763"/>
    </source>
</evidence>
<dbReference type="InterPro" id="IPR034137">
    <property type="entry name" value="TOPRIM_RecR"/>
</dbReference>
<evidence type="ECO:0000256" key="3">
    <source>
        <dbReference type="ARBA" id="ARBA00022771"/>
    </source>
</evidence>
<dbReference type="GO" id="GO:0006310">
    <property type="term" value="P:DNA recombination"/>
    <property type="evidence" value="ECO:0007669"/>
    <property type="project" value="UniProtKB-UniRule"/>
</dbReference>
<reference evidence="9" key="1">
    <citation type="submission" date="2020-06" db="EMBL/GenBank/DDBJ databases">
        <title>Legume-microbial interactions unlock mineral nutrients during tropical forest succession.</title>
        <authorList>
            <person name="Epihov D.Z."/>
        </authorList>
    </citation>
    <scope>NUCLEOTIDE SEQUENCE [LARGE SCALE GENOMIC DNA]</scope>
    <source>
        <strain evidence="9">Pan2503</strain>
    </source>
</reference>
<dbReference type="SMART" id="SM00493">
    <property type="entry name" value="TOPRIM"/>
    <property type="match status" value="1"/>
</dbReference>
<name>A0A7V8NX68_9BACT</name>
<dbReference type="Pfam" id="PF13662">
    <property type="entry name" value="Toprim_4"/>
    <property type="match status" value="1"/>
</dbReference>
<evidence type="ECO:0000313" key="9">
    <source>
        <dbReference type="EMBL" id="MBA0089122.1"/>
    </source>
</evidence>
<dbReference type="GO" id="GO:0008270">
    <property type="term" value="F:zinc ion binding"/>
    <property type="evidence" value="ECO:0007669"/>
    <property type="project" value="UniProtKB-KW"/>
</dbReference>
<accession>A0A7V8NX68</accession>
<dbReference type="PANTHER" id="PTHR30446:SF0">
    <property type="entry name" value="RECOMBINATION PROTEIN RECR"/>
    <property type="match status" value="1"/>
</dbReference>
<dbReference type="InterPro" id="IPR023627">
    <property type="entry name" value="Rcmb_RecR"/>
</dbReference>
<dbReference type="InterPro" id="IPR000093">
    <property type="entry name" value="DNA_Rcmb_RecR"/>
</dbReference>
<dbReference type="GO" id="GO:0003677">
    <property type="term" value="F:DNA binding"/>
    <property type="evidence" value="ECO:0007669"/>
    <property type="project" value="UniProtKB-UniRule"/>
</dbReference>
<evidence type="ECO:0000256" key="1">
    <source>
        <dbReference type="ARBA" id="ARBA00022723"/>
    </source>
</evidence>
<protein>
    <recommendedName>
        <fullName evidence="7">Recombination protein RecR</fullName>
    </recommendedName>
</protein>
<keyword evidence="6 7" id="KW-0234">DNA repair</keyword>
<evidence type="ECO:0000256" key="5">
    <source>
        <dbReference type="ARBA" id="ARBA00023172"/>
    </source>
</evidence>
<dbReference type="Pfam" id="PF21175">
    <property type="entry name" value="RecR_C"/>
    <property type="match status" value="1"/>
</dbReference>
<dbReference type="AlphaFoldDB" id="A0A7V8NX68"/>
<evidence type="ECO:0000256" key="6">
    <source>
        <dbReference type="ARBA" id="ARBA00023204"/>
    </source>
</evidence>
<feature type="zinc finger region" description="C4-type" evidence="7">
    <location>
        <begin position="58"/>
        <end position="73"/>
    </location>
</feature>
<keyword evidence="3 7" id="KW-0863">Zinc-finger</keyword>
<dbReference type="Gene3D" id="3.40.1360.10">
    <property type="match status" value="1"/>
</dbReference>
<dbReference type="GO" id="GO:0006281">
    <property type="term" value="P:DNA repair"/>
    <property type="evidence" value="ECO:0007669"/>
    <property type="project" value="UniProtKB-UniRule"/>
</dbReference>
<organism evidence="9 10">
    <name type="scientific">Candidatus Acidiferrum panamense</name>
    <dbReference type="NCBI Taxonomy" id="2741543"/>
    <lineage>
        <taxon>Bacteria</taxon>
        <taxon>Pseudomonadati</taxon>
        <taxon>Acidobacteriota</taxon>
        <taxon>Terriglobia</taxon>
        <taxon>Candidatus Acidiferrales</taxon>
        <taxon>Candidatus Acidiferrum</taxon>
    </lineage>
</organism>
<evidence type="ECO:0000313" key="10">
    <source>
        <dbReference type="Proteomes" id="UP000567293"/>
    </source>
</evidence>
<comment type="function">
    <text evidence="7">May play a role in DNA repair. It seems to be involved in an RecBC-independent recombinational process of DNA repair. It may act with RecF and RecO.</text>
</comment>
<evidence type="ECO:0000256" key="4">
    <source>
        <dbReference type="ARBA" id="ARBA00022833"/>
    </source>
</evidence>
<comment type="similarity">
    <text evidence="7">Belongs to the RecR family.</text>
</comment>
<dbReference type="Gene3D" id="6.10.250.240">
    <property type="match status" value="1"/>
</dbReference>
<sequence>MPDFAAPVERLIDELKHLPGIGQKTAQRLAFFLLRAAPEDALALADAIRDAKEKIRECSTCHNITDADPCLYCVGPTRNKKTICVVEEAHNILAIEKTRTYNGMYHVLGGSLSPLSGRGPDQLHIKSLIERLKGGTVEEIIIATNPTAEGEATAVYLSKLLKPLGVRVTRIGVGIPVGADLEYADEVTMLKAMEGRRDL</sequence>
<gene>
    <name evidence="7 9" type="primary">recR</name>
    <name evidence="9" type="ORF">HRJ53_29380</name>
</gene>
<dbReference type="Pfam" id="PF21176">
    <property type="entry name" value="RecR_HhH"/>
    <property type="match status" value="1"/>
</dbReference>
<dbReference type="PANTHER" id="PTHR30446">
    <property type="entry name" value="RECOMBINATION PROTEIN RECR"/>
    <property type="match status" value="1"/>
</dbReference>
<dbReference type="InterPro" id="IPR015967">
    <property type="entry name" value="Rcmb_RecR_Znf"/>
</dbReference>
<keyword evidence="10" id="KW-1185">Reference proteome</keyword>
<keyword evidence="4 7" id="KW-0862">Zinc</keyword>
<dbReference type="CDD" id="cd01025">
    <property type="entry name" value="TOPRIM_recR"/>
    <property type="match status" value="1"/>
</dbReference>
<comment type="caution">
    <text evidence="9">The sequence shown here is derived from an EMBL/GenBank/DDBJ whole genome shotgun (WGS) entry which is preliminary data.</text>
</comment>
<feature type="domain" description="Toprim" evidence="8">
    <location>
        <begin position="81"/>
        <end position="176"/>
    </location>
</feature>
<keyword evidence="1 7" id="KW-0479">Metal-binding</keyword>
<evidence type="ECO:0000259" key="8">
    <source>
        <dbReference type="PROSITE" id="PS50880"/>
    </source>
</evidence>
<proteinExistence type="inferred from homology"/>
<dbReference type="SUPFAM" id="SSF111304">
    <property type="entry name" value="Recombination protein RecR"/>
    <property type="match status" value="1"/>
</dbReference>
<dbReference type="InterPro" id="IPR006171">
    <property type="entry name" value="TOPRIM_dom"/>
</dbReference>
<evidence type="ECO:0000256" key="7">
    <source>
        <dbReference type="HAMAP-Rule" id="MF_00017"/>
    </source>
</evidence>
<dbReference type="PROSITE" id="PS50880">
    <property type="entry name" value="TOPRIM"/>
    <property type="match status" value="1"/>
</dbReference>
<dbReference type="HAMAP" id="MF_00017">
    <property type="entry name" value="RecR"/>
    <property type="match status" value="1"/>
</dbReference>
<dbReference type="Gene3D" id="1.10.8.420">
    <property type="entry name" value="RecR Domain 1"/>
    <property type="match status" value="1"/>
</dbReference>
<keyword evidence="2 7" id="KW-0227">DNA damage</keyword>
<dbReference type="Proteomes" id="UP000567293">
    <property type="component" value="Unassembled WGS sequence"/>
</dbReference>
<keyword evidence="5 7" id="KW-0233">DNA recombination</keyword>
<dbReference type="Pfam" id="PF02132">
    <property type="entry name" value="RecR_ZnF"/>
    <property type="match status" value="1"/>
</dbReference>
<dbReference type="NCBIfam" id="TIGR00615">
    <property type="entry name" value="recR"/>
    <property type="match status" value="1"/>
</dbReference>